<dbReference type="Gene3D" id="2.40.50.100">
    <property type="match status" value="1"/>
</dbReference>
<feature type="domain" description="Lipoyl-binding" evidence="2">
    <location>
        <begin position="84"/>
        <end position="162"/>
    </location>
</feature>
<dbReference type="InterPro" id="IPR001882">
    <property type="entry name" value="Biotin_BS"/>
</dbReference>
<evidence type="ECO:0000256" key="1">
    <source>
        <dbReference type="ARBA" id="ARBA00023267"/>
    </source>
</evidence>
<reference evidence="3 4" key="1">
    <citation type="submission" date="2019-07" db="EMBL/GenBank/DDBJ databases">
        <title>Genomic Encyclopedia of Archaeal and Bacterial Type Strains, Phase II (KMG-II): from individual species to whole genera.</title>
        <authorList>
            <person name="Goeker M."/>
        </authorList>
    </citation>
    <scope>NUCLEOTIDE SEQUENCE [LARGE SCALE GENOMIC DNA]</scope>
    <source>
        <strain evidence="3 4">DSM 17527</strain>
    </source>
</reference>
<dbReference type="PANTHER" id="PTHR45266">
    <property type="entry name" value="OXALOACETATE DECARBOXYLASE ALPHA CHAIN"/>
    <property type="match status" value="1"/>
</dbReference>
<dbReference type="AlphaFoldDB" id="A0A5S5BYN6"/>
<dbReference type="InterPro" id="IPR000089">
    <property type="entry name" value="Biotin_lipoyl"/>
</dbReference>
<sequence>MTTNNFKVKVDDTFEFDFNDTTLSEIDAVATGKNSYHALDKSKSFHSEIIDQNFTDKEYTVRVNNTDFKVHIDNALDIAIKAMGFTIGATKNVNSIKAPMPGLILDVQVQVGDTVTQDTPLLILEAMKMENLLSSPRDGVIKSITAAVGDAVDKGQLLIEFE</sequence>
<proteinExistence type="predicted"/>
<keyword evidence="4" id="KW-1185">Reference proteome</keyword>
<evidence type="ECO:0000313" key="4">
    <source>
        <dbReference type="Proteomes" id="UP000324376"/>
    </source>
</evidence>
<dbReference type="OrthoDB" id="9812676at2"/>
<name>A0A5S5BYN6_9FLAO</name>
<keyword evidence="1" id="KW-0092">Biotin</keyword>
<comment type="caution">
    <text evidence="3">The sequence shown here is derived from an EMBL/GenBank/DDBJ whole genome shotgun (WGS) entry which is preliminary data.</text>
</comment>
<protein>
    <submittedName>
        <fullName evidence="3">Biotin-dependent enzyme</fullName>
    </submittedName>
</protein>
<dbReference type="InterPro" id="IPR011053">
    <property type="entry name" value="Single_hybrid_motif"/>
</dbReference>
<dbReference type="PANTHER" id="PTHR45266:SF3">
    <property type="entry name" value="OXALOACETATE DECARBOXYLASE ALPHA CHAIN"/>
    <property type="match status" value="1"/>
</dbReference>
<dbReference type="Proteomes" id="UP000324376">
    <property type="component" value="Unassembled WGS sequence"/>
</dbReference>
<dbReference type="InterPro" id="IPR050709">
    <property type="entry name" value="Biotin_Carboxyl_Carrier/Decarb"/>
</dbReference>
<accession>A0A5S5BYN6</accession>
<dbReference type="CDD" id="cd06850">
    <property type="entry name" value="biotinyl_domain"/>
    <property type="match status" value="1"/>
</dbReference>
<dbReference type="PROSITE" id="PS00188">
    <property type="entry name" value="BIOTIN"/>
    <property type="match status" value="1"/>
</dbReference>
<evidence type="ECO:0000259" key="2">
    <source>
        <dbReference type="PROSITE" id="PS50968"/>
    </source>
</evidence>
<organism evidence="3 4">
    <name type="scientific">Aquimarina intermedia</name>
    <dbReference type="NCBI Taxonomy" id="350814"/>
    <lineage>
        <taxon>Bacteria</taxon>
        <taxon>Pseudomonadati</taxon>
        <taxon>Bacteroidota</taxon>
        <taxon>Flavobacteriia</taxon>
        <taxon>Flavobacteriales</taxon>
        <taxon>Flavobacteriaceae</taxon>
        <taxon>Aquimarina</taxon>
    </lineage>
</organism>
<dbReference type="FunFam" id="2.40.50.100:FF:000003">
    <property type="entry name" value="Acetyl-CoA carboxylase biotin carboxyl carrier protein"/>
    <property type="match status" value="1"/>
</dbReference>
<dbReference type="EMBL" id="VNHU01000007">
    <property type="protein sequence ID" value="TYP72167.1"/>
    <property type="molecule type" value="Genomic_DNA"/>
</dbReference>
<dbReference type="Pfam" id="PF00364">
    <property type="entry name" value="Biotin_lipoyl"/>
    <property type="match status" value="1"/>
</dbReference>
<dbReference type="RefSeq" id="WP_148783052.1">
    <property type="nucleotide sequence ID" value="NZ_VNHU01000007.1"/>
</dbReference>
<dbReference type="PROSITE" id="PS50968">
    <property type="entry name" value="BIOTINYL_LIPOYL"/>
    <property type="match status" value="1"/>
</dbReference>
<evidence type="ECO:0000313" key="3">
    <source>
        <dbReference type="EMBL" id="TYP72167.1"/>
    </source>
</evidence>
<dbReference type="SUPFAM" id="SSF51230">
    <property type="entry name" value="Single hybrid motif"/>
    <property type="match status" value="1"/>
</dbReference>
<gene>
    <name evidence="3" type="ORF">BD809_10751</name>
</gene>